<proteinExistence type="predicted"/>
<protein>
    <submittedName>
        <fullName evidence="5">Unannotated protein</fullName>
    </submittedName>
</protein>
<dbReference type="InterPro" id="IPR058881">
    <property type="entry name" value="PglZ_2nd"/>
</dbReference>
<evidence type="ECO:0000259" key="3">
    <source>
        <dbReference type="Pfam" id="PF25862"/>
    </source>
</evidence>
<dbReference type="Pfam" id="PF25863">
    <property type="entry name" value="PglZ_C"/>
    <property type="match status" value="1"/>
</dbReference>
<feature type="domain" description="Alkaline phosphatase-like protein PglZ N-terminal" evidence="3">
    <location>
        <begin position="3"/>
        <end position="103"/>
    </location>
</feature>
<keyword evidence="1" id="KW-0175">Coiled coil</keyword>
<evidence type="ECO:0000313" key="6">
    <source>
        <dbReference type="EMBL" id="CAB4836268.1"/>
    </source>
</evidence>
<dbReference type="InterPro" id="IPR058880">
    <property type="entry name" value="PglZ_N"/>
</dbReference>
<dbReference type="InterPro" id="IPR017850">
    <property type="entry name" value="Alkaline_phosphatase_core_sf"/>
</dbReference>
<dbReference type="AlphaFoldDB" id="A0A6J6SN49"/>
<dbReference type="Pfam" id="PF25862">
    <property type="entry name" value="PglZ_1st"/>
    <property type="match status" value="1"/>
</dbReference>
<dbReference type="Pfam" id="PF08665">
    <property type="entry name" value="PglZ"/>
    <property type="match status" value="1"/>
</dbReference>
<reference evidence="5" key="1">
    <citation type="submission" date="2020-05" db="EMBL/GenBank/DDBJ databases">
        <authorList>
            <person name="Chiriac C."/>
            <person name="Salcher M."/>
            <person name="Ghai R."/>
            <person name="Kavagutti S V."/>
        </authorList>
    </citation>
    <scope>NUCLEOTIDE SEQUENCE</scope>
</reference>
<evidence type="ECO:0000313" key="7">
    <source>
        <dbReference type="EMBL" id="CAB4901421.1"/>
    </source>
</evidence>
<feature type="domain" description="Alkaline phosphatase-like protein PglZ second" evidence="2">
    <location>
        <begin position="175"/>
        <end position="316"/>
    </location>
</feature>
<name>A0A6J6SN49_9ZZZZ</name>
<feature type="domain" description="Alkaline phosphatase-like protein PglZ C-terminal" evidence="4">
    <location>
        <begin position="784"/>
        <end position="882"/>
    </location>
</feature>
<dbReference type="EMBL" id="CAFABA010000161">
    <property type="protein sequence ID" value="CAB4836268.1"/>
    <property type="molecule type" value="Genomic_DNA"/>
</dbReference>
<dbReference type="SUPFAM" id="SSF53649">
    <property type="entry name" value="Alkaline phosphatase-like"/>
    <property type="match status" value="1"/>
</dbReference>
<dbReference type="InterPro" id="IPR047992">
    <property type="entry name" value="BREX_PglZ"/>
</dbReference>
<dbReference type="Pfam" id="PF25861">
    <property type="entry name" value="PglZ_2nd"/>
    <property type="match status" value="1"/>
</dbReference>
<dbReference type="EMBL" id="CAFBMH010000022">
    <property type="protein sequence ID" value="CAB4901421.1"/>
    <property type="molecule type" value="Genomic_DNA"/>
</dbReference>
<evidence type="ECO:0000259" key="2">
    <source>
        <dbReference type="Pfam" id="PF25861"/>
    </source>
</evidence>
<gene>
    <name evidence="5" type="ORF">UFOPK2754_00845</name>
    <name evidence="6" type="ORF">UFOPK3139_02766</name>
    <name evidence="7" type="ORF">UFOPK3543_00884</name>
</gene>
<evidence type="ECO:0000259" key="4">
    <source>
        <dbReference type="Pfam" id="PF25863"/>
    </source>
</evidence>
<sequence length="886" mass="95383">MTVATEAQLRAFAGPLLKDEQRVLAVRTDATWAGPEVITTPAGAVRVAACASPLAVREAMSDHERRVADGAKERLAVLTPCSEHDLGLDVVARLVGGRVRQLDPWSTVQAMFDAKALDPVLVRDHRWLIDDLIALAPGDGYLPFRPLSGLLDLDTAWRAYHLVRFGHAEQPASLEALLAAAGTAAVGTALATLTPERRAIVADRWRHDRHDPVPTILDLAAGDHRNDLVPIGLVLRLVADEPTDAREVAEVVAARVRLEPHIGRDGVTSAGALRWAAAAEAAVDGAAPLDRAAWLDRAEALVDEIGGRRFAHRSRVLTSSFEQRRERLGHALLAAIADSSPVAIGHAEQELAQVRGHRLAEERTHVVEASNAAVRLARRRTAAPSAEPRSFHAAVELYEAELRWVDRARELLYDGETSPVLAQAYTALLDQLQRERHDHNARFATLLADWSRSVPAVDADVTPIEDVIDDLVAPIAADKPVLLVVFDGLSLPIATRIDEDLAKHGWQGIAHEDHPVWPTVVAALPTVTEVSRASLLVGRLTVGAQSVERDGLTNHPALHAPGAPTPVLYHKGDLIGQGGNALPDAVRAAVADRRTRVVAAVVNSVDDHLARGQMVRVDWTVDAIRPLGWLLDAAAEADRTVIVVSDHGHVVDHGMQFVRADEAAGERWRRASPAPGEGEIEVRGPRVLLGDGAVVMPWSERLCYGATKHGYHGGATPQEVLVPFGVYVRAGRVPEGWVPFAPLPPAWWSGAAPVGAVPAVAAAPVKGKRKKVDTDATPSLFPDTGGWLDELLESATYKRQAKRNPRRRVGDARVRVLLSALVAAGGTATFDALAAAVGTPAVRLRGEMTVLRQLLNDDGYDVLADDQGTLRLDRSLLKTQFGVEIR</sequence>
<evidence type="ECO:0000256" key="1">
    <source>
        <dbReference type="SAM" id="Coils"/>
    </source>
</evidence>
<organism evidence="5">
    <name type="scientific">freshwater metagenome</name>
    <dbReference type="NCBI Taxonomy" id="449393"/>
    <lineage>
        <taxon>unclassified sequences</taxon>
        <taxon>metagenomes</taxon>
        <taxon>ecological metagenomes</taxon>
    </lineage>
</organism>
<dbReference type="InterPro" id="IPR058882">
    <property type="entry name" value="PglZ_C"/>
</dbReference>
<dbReference type="EMBL" id="CAEZYR010000022">
    <property type="protein sequence ID" value="CAB4736190.1"/>
    <property type="molecule type" value="Genomic_DNA"/>
</dbReference>
<evidence type="ECO:0000313" key="5">
    <source>
        <dbReference type="EMBL" id="CAB4736190.1"/>
    </source>
</evidence>
<dbReference type="NCBIfam" id="NF033446">
    <property type="entry name" value="BREX_PglZ_2"/>
    <property type="match status" value="1"/>
</dbReference>
<feature type="coiled-coil region" evidence="1">
    <location>
        <begin position="422"/>
        <end position="449"/>
    </location>
</feature>
<accession>A0A6J6SN49</accession>